<feature type="signal peptide" evidence="1">
    <location>
        <begin position="1"/>
        <end position="25"/>
    </location>
</feature>
<evidence type="ECO:0000313" key="3">
    <source>
        <dbReference type="Proteomes" id="UP000293296"/>
    </source>
</evidence>
<evidence type="ECO:0000256" key="1">
    <source>
        <dbReference type="SAM" id="SignalP"/>
    </source>
</evidence>
<keyword evidence="3" id="KW-1185">Reference proteome</keyword>
<protein>
    <submittedName>
        <fullName evidence="2">Uncharacterized protein</fullName>
    </submittedName>
</protein>
<reference evidence="2 3" key="1">
    <citation type="submission" date="2018-02" db="EMBL/GenBank/DDBJ databases">
        <title>Genome sequence of Desulfovibrio carbinolicus DSM 3852.</title>
        <authorList>
            <person name="Wilbanks E."/>
            <person name="Skennerton C.T."/>
            <person name="Orphan V.J."/>
        </authorList>
    </citation>
    <scope>NUCLEOTIDE SEQUENCE [LARGE SCALE GENOMIC DNA]</scope>
    <source>
        <strain evidence="2 3">DSM 3852</strain>
    </source>
</reference>
<proteinExistence type="predicted"/>
<dbReference type="EMBL" id="CP026538">
    <property type="protein sequence ID" value="QAZ65910.1"/>
    <property type="molecule type" value="Genomic_DNA"/>
</dbReference>
<dbReference type="KEGG" id="dcb:C3Y92_01105"/>
<feature type="chain" id="PRO_5020463682" evidence="1">
    <location>
        <begin position="26"/>
        <end position="122"/>
    </location>
</feature>
<name>A0A4P6HJD9_9BACT</name>
<gene>
    <name evidence="2" type="ORF">C3Y92_01105</name>
</gene>
<sequence>MARTVWARLFVFACCFALLATSAAAQEDFRAVLGNEAGIFPGAEFKRVIRFPKAATVIFETGASPAEVSAFYAKDVASRGWKVEVNDVTDGASFLLAVKNGRRLTVEAQRGLPGRTGLNVTL</sequence>
<evidence type="ECO:0000313" key="2">
    <source>
        <dbReference type="EMBL" id="QAZ65910.1"/>
    </source>
</evidence>
<dbReference type="Proteomes" id="UP000293296">
    <property type="component" value="Chromosome"/>
</dbReference>
<organism evidence="2 3">
    <name type="scientific">Solidesulfovibrio carbinolicus</name>
    <dbReference type="NCBI Taxonomy" id="296842"/>
    <lineage>
        <taxon>Bacteria</taxon>
        <taxon>Pseudomonadati</taxon>
        <taxon>Thermodesulfobacteriota</taxon>
        <taxon>Desulfovibrionia</taxon>
        <taxon>Desulfovibrionales</taxon>
        <taxon>Desulfovibrionaceae</taxon>
        <taxon>Solidesulfovibrio</taxon>
    </lineage>
</organism>
<dbReference type="OrthoDB" id="5458645at2"/>
<keyword evidence="1" id="KW-0732">Signal</keyword>
<accession>A0A4P6HJD9</accession>
<dbReference type="AlphaFoldDB" id="A0A4P6HJD9"/>
<dbReference type="RefSeq" id="WP_129348685.1">
    <property type="nucleotide sequence ID" value="NZ_CP026538.1"/>
</dbReference>